<proteinExistence type="inferred from homology"/>
<sequence>MKSLIAYKFSSILPLLCNPSKYPLRTTYQIAPSKTPSLFITQVKNSPTSVVTDESVPDGHAGLHGFLYGDKGADVHGFNTQKIKAKEGEDDGASILPFQDYVNRRDNLKFGGVYAIYDSQDQIQYVGYSRNVILSLKSHMVRVGQSMCYSVRVKMFSDSSIISRGKLEKEKQKWVDEYGVPPGNSVHQDLWESGKGATTGAMSEEERKEYGKKKLKMRKAMGENLYDEVEGEDAESRITRLNLLRATEGDDWSGVIDGQTKETVEPQNDVVSPFVKNGKSGLYSAATYDLTVENVEMVLNDVRPYLIADGGNVEVVSAEKGVIALRLQGACGTCPSSTTTMKMGIERVLKEKFGDALKEICQVDRQDMSATVV</sequence>
<reference evidence="5 6" key="1">
    <citation type="journal article" date="2021" name="Nat. Plants">
        <title>The Taxus genome provides insights into paclitaxel biosynthesis.</title>
        <authorList>
            <person name="Xiong X."/>
            <person name="Gou J."/>
            <person name="Liao Q."/>
            <person name="Li Y."/>
            <person name="Zhou Q."/>
            <person name="Bi G."/>
            <person name="Li C."/>
            <person name="Du R."/>
            <person name="Wang X."/>
            <person name="Sun T."/>
            <person name="Guo L."/>
            <person name="Liang H."/>
            <person name="Lu P."/>
            <person name="Wu Y."/>
            <person name="Zhang Z."/>
            <person name="Ro D.K."/>
            <person name="Shang Y."/>
            <person name="Huang S."/>
            <person name="Yan J."/>
        </authorList>
    </citation>
    <scope>NUCLEOTIDE SEQUENCE [LARGE SCALE GENOMIC DNA]</scope>
    <source>
        <strain evidence="5">Ta-2019</strain>
    </source>
</reference>
<evidence type="ECO:0000313" key="6">
    <source>
        <dbReference type="Proteomes" id="UP000824469"/>
    </source>
</evidence>
<dbReference type="GO" id="GO:0009570">
    <property type="term" value="C:chloroplast stroma"/>
    <property type="evidence" value="ECO:0007669"/>
    <property type="project" value="UniProtKB-SubCell"/>
</dbReference>
<comment type="subcellular location">
    <subcellularLocation>
        <location evidence="1">Plastid</location>
        <location evidence="1">Chloroplast stroma</location>
    </subcellularLocation>
</comment>
<protein>
    <recommendedName>
        <fullName evidence="4">NIF system FeS cluster assembly NifU C-terminal domain-containing protein</fullName>
    </recommendedName>
</protein>
<dbReference type="SUPFAM" id="SSF117916">
    <property type="entry name" value="Fe-S cluster assembly (FSCA) domain-like"/>
    <property type="match status" value="1"/>
</dbReference>
<evidence type="ECO:0000256" key="3">
    <source>
        <dbReference type="ARBA" id="ARBA00011748"/>
    </source>
</evidence>
<dbReference type="GO" id="GO:0005506">
    <property type="term" value="F:iron ion binding"/>
    <property type="evidence" value="ECO:0007669"/>
    <property type="project" value="InterPro"/>
</dbReference>
<keyword evidence="6" id="KW-1185">Reference proteome</keyword>
<dbReference type="InterPro" id="IPR034904">
    <property type="entry name" value="FSCA_dom_sf"/>
</dbReference>
<dbReference type="Proteomes" id="UP000824469">
    <property type="component" value="Unassembled WGS sequence"/>
</dbReference>
<name>A0AA38L8I6_TAXCH</name>
<dbReference type="EMBL" id="JAHRHJ020000006">
    <property type="protein sequence ID" value="KAH9311825.1"/>
    <property type="molecule type" value="Genomic_DNA"/>
</dbReference>
<evidence type="ECO:0000313" key="5">
    <source>
        <dbReference type="EMBL" id="KAH9311825.1"/>
    </source>
</evidence>
<evidence type="ECO:0000256" key="2">
    <source>
        <dbReference type="ARBA" id="ARBA00006420"/>
    </source>
</evidence>
<dbReference type="GO" id="GO:0016226">
    <property type="term" value="P:iron-sulfur cluster assembly"/>
    <property type="evidence" value="ECO:0007669"/>
    <property type="project" value="InterPro"/>
</dbReference>
<dbReference type="AlphaFoldDB" id="A0AA38L8I6"/>
<dbReference type="GO" id="GO:0005739">
    <property type="term" value="C:mitochondrion"/>
    <property type="evidence" value="ECO:0007669"/>
    <property type="project" value="TreeGrafter"/>
</dbReference>
<dbReference type="PANTHER" id="PTHR11178">
    <property type="entry name" value="IRON-SULFUR CLUSTER SCAFFOLD PROTEIN NFU-RELATED"/>
    <property type="match status" value="1"/>
</dbReference>
<comment type="caution">
    <text evidence="5">The sequence shown here is derived from an EMBL/GenBank/DDBJ whole genome shotgun (WGS) entry which is preliminary data.</text>
</comment>
<dbReference type="GO" id="GO:0005198">
    <property type="term" value="F:structural molecule activity"/>
    <property type="evidence" value="ECO:0007669"/>
    <property type="project" value="UniProtKB-ARBA"/>
</dbReference>
<dbReference type="PANTHER" id="PTHR11178:SF15">
    <property type="entry name" value="NIFU-LIKE PROTEIN 1, CHLOROPLASTIC"/>
    <property type="match status" value="1"/>
</dbReference>
<comment type="subunit">
    <text evidence="3">Homodimer; disulfide-linked.</text>
</comment>
<dbReference type="GO" id="GO:0051536">
    <property type="term" value="F:iron-sulfur cluster binding"/>
    <property type="evidence" value="ECO:0007669"/>
    <property type="project" value="InterPro"/>
</dbReference>
<gene>
    <name evidence="5" type="ORF">KI387_026860</name>
</gene>
<dbReference type="InterPro" id="IPR001075">
    <property type="entry name" value="NIF_FeS_clus_asmbl_NifU_C"/>
</dbReference>
<feature type="non-terminal residue" evidence="5">
    <location>
        <position position="373"/>
    </location>
</feature>
<dbReference type="Gene3D" id="3.30.300.130">
    <property type="entry name" value="Fe-S cluster assembly (FSCA)"/>
    <property type="match status" value="1"/>
</dbReference>
<feature type="domain" description="NIF system FeS cluster assembly NifU C-terminal" evidence="4">
    <location>
        <begin position="295"/>
        <end position="355"/>
    </location>
</feature>
<evidence type="ECO:0000259" key="4">
    <source>
        <dbReference type="Pfam" id="PF01106"/>
    </source>
</evidence>
<accession>A0AA38L8I6</accession>
<evidence type="ECO:0000256" key="1">
    <source>
        <dbReference type="ARBA" id="ARBA00004470"/>
    </source>
</evidence>
<dbReference type="FunFam" id="3.30.300.130:FF:000003">
    <property type="entry name" value="NifU-like protein 3, chloroplastic"/>
    <property type="match status" value="1"/>
</dbReference>
<comment type="similarity">
    <text evidence="2">Belongs to the NifU family.</text>
</comment>
<dbReference type="Pfam" id="PF01106">
    <property type="entry name" value="NifU"/>
    <property type="match status" value="1"/>
</dbReference>
<organism evidence="5 6">
    <name type="scientific">Taxus chinensis</name>
    <name type="common">Chinese yew</name>
    <name type="synonym">Taxus wallichiana var. chinensis</name>
    <dbReference type="NCBI Taxonomy" id="29808"/>
    <lineage>
        <taxon>Eukaryota</taxon>
        <taxon>Viridiplantae</taxon>
        <taxon>Streptophyta</taxon>
        <taxon>Embryophyta</taxon>
        <taxon>Tracheophyta</taxon>
        <taxon>Spermatophyta</taxon>
        <taxon>Pinopsida</taxon>
        <taxon>Pinidae</taxon>
        <taxon>Conifers II</taxon>
        <taxon>Cupressales</taxon>
        <taxon>Taxaceae</taxon>
        <taxon>Taxus</taxon>
    </lineage>
</organism>